<dbReference type="GO" id="GO:0002028">
    <property type="term" value="P:regulation of sodium ion transport"/>
    <property type="evidence" value="ECO:0007669"/>
    <property type="project" value="UniProtKB-UniRule"/>
</dbReference>
<feature type="transmembrane region" description="Helical" evidence="7">
    <location>
        <begin position="65"/>
        <end position="86"/>
    </location>
</feature>
<evidence type="ECO:0000313" key="9">
    <source>
        <dbReference type="RefSeq" id="XP_052133506.1"/>
    </source>
</evidence>
<feature type="transmembrane region" description="Helical" evidence="7">
    <location>
        <begin position="34"/>
        <end position="53"/>
    </location>
</feature>
<dbReference type="Proteomes" id="UP000504606">
    <property type="component" value="Unplaced"/>
</dbReference>
<dbReference type="PANTHER" id="PTHR13084:SF6">
    <property type="entry name" value="SODIUM_POTASSIUM-TRANSPORTING ATPASE SUBUNIT BETA-1-INTERACTING PROTEIN"/>
    <property type="match status" value="1"/>
</dbReference>
<evidence type="ECO:0000256" key="6">
    <source>
        <dbReference type="ARBA" id="ARBA00023136"/>
    </source>
</evidence>
<evidence type="ECO:0000256" key="3">
    <source>
        <dbReference type="ARBA" id="ARBA00022475"/>
    </source>
</evidence>
<keyword evidence="8" id="KW-1185">Reference proteome</keyword>
<dbReference type="CTD" id="37979"/>
<protein>
    <recommendedName>
        <fullName evidence="7">Sodium/potassium-transporting ATPase subunit beta-1-interacting protein</fullName>
        <shortName evidence="7">Na(+)/K(+)-transporting ATPase subunit beta-1-interacting protein</shortName>
    </recommendedName>
</protein>
<dbReference type="GO" id="GO:0005886">
    <property type="term" value="C:plasma membrane"/>
    <property type="evidence" value="ECO:0007669"/>
    <property type="project" value="UniProtKB-SubCell"/>
</dbReference>
<dbReference type="RefSeq" id="XP_052133506.1">
    <property type="nucleotide sequence ID" value="XM_052277546.1"/>
</dbReference>
<evidence type="ECO:0000256" key="7">
    <source>
        <dbReference type="RuleBase" id="RU368041"/>
    </source>
</evidence>
<gene>
    <name evidence="9" type="primary">LOC113214414</name>
</gene>
<organism evidence="8 9">
    <name type="scientific">Frankliniella occidentalis</name>
    <name type="common">Western flower thrips</name>
    <name type="synonym">Euthrips occidentalis</name>
    <dbReference type="NCBI Taxonomy" id="133901"/>
    <lineage>
        <taxon>Eukaryota</taxon>
        <taxon>Metazoa</taxon>
        <taxon>Ecdysozoa</taxon>
        <taxon>Arthropoda</taxon>
        <taxon>Hexapoda</taxon>
        <taxon>Insecta</taxon>
        <taxon>Pterygota</taxon>
        <taxon>Neoptera</taxon>
        <taxon>Paraneoptera</taxon>
        <taxon>Thysanoptera</taxon>
        <taxon>Terebrantia</taxon>
        <taxon>Thripoidea</taxon>
        <taxon>Thripidae</taxon>
        <taxon>Frankliniella</taxon>
    </lineage>
</organism>
<accession>A0A9C6XDJ9</accession>
<evidence type="ECO:0000256" key="5">
    <source>
        <dbReference type="ARBA" id="ARBA00022989"/>
    </source>
</evidence>
<reference evidence="9" key="1">
    <citation type="submission" date="2025-08" db="UniProtKB">
        <authorList>
            <consortium name="RefSeq"/>
        </authorList>
    </citation>
    <scope>IDENTIFICATION</scope>
    <source>
        <tissue evidence="9">Whole organism</tissue>
    </source>
</reference>
<sequence length="291" mass="32981">MGLCTRRHFVLTICILQLISTVERQVFDFLGTLWGPILANFFQIIFVIFGFFGTHQFRPKYVIAYSVWSALWIGWNIFIICFYLNIGVDKNGSSLNFGTGCVSWWEVNGFGCRPVYTTNITEDFSCGPRPESVSGCVLTYEYIEVLHAAIQIIFAVLGGSGAIHVLRIFVEEDDSFDFLGGFETKSPQHLTHLRPTYVRVPTNSSQSFLRSSQLRLAASRQDSLAQPRAFSLPRSGDSIRMCRSDLYLNKAGISGSGDHKNFHIEDSRMLPPQRLRHLKPRPLSVHVTRFD</sequence>
<evidence type="ECO:0000256" key="1">
    <source>
        <dbReference type="ARBA" id="ARBA00004651"/>
    </source>
</evidence>
<evidence type="ECO:0000313" key="8">
    <source>
        <dbReference type="Proteomes" id="UP000504606"/>
    </source>
</evidence>
<dbReference type="AlphaFoldDB" id="A0A9C6XDJ9"/>
<comment type="similarity">
    <text evidence="2 7">Belongs to the NKAIN family.</text>
</comment>
<dbReference type="InterPro" id="IPR008516">
    <property type="entry name" value="Na/K-Atpase_Interacting"/>
</dbReference>
<dbReference type="PANTHER" id="PTHR13084">
    <property type="entry name" value="T-CELL LYMPHOMA BREAKPOINT-ASSOCIATED TARGET 1-RELATED"/>
    <property type="match status" value="1"/>
</dbReference>
<proteinExistence type="inferred from homology"/>
<keyword evidence="3 7" id="KW-1003">Cell membrane</keyword>
<feature type="transmembrane region" description="Helical" evidence="7">
    <location>
        <begin position="148"/>
        <end position="170"/>
    </location>
</feature>
<dbReference type="Pfam" id="PF05640">
    <property type="entry name" value="NKAIN"/>
    <property type="match status" value="1"/>
</dbReference>
<evidence type="ECO:0000256" key="4">
    <source>
        <dbReference type="ARBA" id="ARBA00022692"/>
    </source>
</evidence>
<keyword evidence="5 7" id="KW-1133">Transmembrane helix</keyword>
<evidence type="ECO:0000256" key="2">
    <source>
        <dbReference type="ARBA" id="ARBA00006364"/>
    </source>
</evidence>
<dbReference type="GeneID" id="113214414"/>
<comment type="subcellular location">
    <subcellularLocation>
        <location evidence="1 7">Cell membrane</location>
        <topology evidence="1 7">Multi-pass membrane protein</topology>
    </subcellularLocation>
</comment>
<keyword evidence="6 7" id="KW-0472">Membrane</keyword>
<name>A0A9C6XDJ9_FRAOC</name>
<keyword evidence="4 7" id="KW-0812">Transmembrane</keyword>